<comment type="caution">
    <text evidence="1">The sequence shown here is derived from an EMBL/GenBank/DDBJ whole genome shotgun (WGS) entry which is preliminary data.</text>
</comment>
<evidence type="ECO:0000313" key="1">
    <source>
        <dbReference type="EMBL" id="KAL3873700.1"/>
    </source>
</evidence>
<dbReference type="EMBL" id="JBJQND010000006">
    <property type="protein sequence ID" value="KAL3873700.1"/>
    <property type="molecule type" value="Genomic_DNA"/>
</dbReference>
<name>A0ABD3WMF8_SINWO</name>
<keyword evidence="2" id="KW-1185">Reference proteome</keyword>
<feature type="non-terminal residue" evidence="1">
    <location>
        <position position="1"/>
    </location>
</feature>
<gene>
    <name evidence="1" type="ORF">ACJMK2_036790</name>
</gene>
<dbReference type="Proteomes" id="UP001634394">
    <property type="component" value="Unassembled WGS sequence"/>
</dbReference>
<dbReference type="AlphaFoldDB" id="A0ABD3WMF8"/>
<reference evidence="1 2" key="1">
    <citation type="submission" date="2024-11" db="EMBL/GenBank/DDBJ databases">
        <title>Chromosome-level genome assembly of the freshwater bivalve Anodonta woodiana.</title>
        <authorList>
            <person name="Chen X."/>
        </authorList>
    </citation>
    <scope>NUCLEOTIDE SEQUENCE [LARGE SCALE GENOMIC DNA]</scope>
    <source>
        <strain evidence="1">MN2024</strain>
        <tissue evidence="1">Gills</tissue>
    </source>
</reference>
<feature type="non-terminal residue" evidence="1">
    <location>
        <position position="90"/>
    </location>
</feature>
<organism evidence="1 2">
    <name type="scientific">Sinanodonta woodiana</name>
    <name type="common">Chinese pond mussel</name>
    <name type="synonym">Anodonta woodiana</name>
    <dbReference type="NCBI Taxonomy" id="1069815"/>
    <lineage>
        <taxon>Eukaryota</taxon>
        <taxon>Metazoa</taxon>
        <taxon>Spiralia</taxon>
        <taxon>Lophotrochozoa</taxon>
        <taxon>Mollusca</taxon>
        <taxon>Bivalvia</taxon>
        <taxon>Autobranchia</taxon>
        <taxon>Heteroconchia</taxon>
        <taxon>Palaeoheterodonta</taxon>
        <taxon>Unionida</taxon>
        <taxon>Unionoidea</taxon>
        <taxon>Unionidae</taxon>
        <taxon>Unioninae</taxon>
        <taxon>Sinanodonta</taxon>
    </lineage>
</organism>
<accession>A0ABD3WMF8</accession>
<proteinExistence type="predicted"/>
<evidence type="ECO:0000313" key="2">
    <source>
        <dbReference type="Proteomes" id="UP001634394"/>
    </source>
</evidence>
<sequence>SGPCYIDPTLTDGSTVMCKTESACHILMYTSKNASQCPTISEVYNNTPGLHIFSPSARMQYDCVTDVSYIPPKEMEGQQRKVCLQESLPG</sequence>
<protein>
    <submittedName>
        <fullName evidence="1">Uncharacterized protein</fullName>
    </submittedName>
</protein>